<proteinExistence type="predicted"/>
<protein>
    <recommendedName>
        <fullName evidence="4">Replication origin-binding protein domain-containing protein</fullName>
    </recommendedName>
</protein>
<evidence type="ECO:0008006" key="4">
    <source>
        <dbReference type="Google" id="ProtNLM"/>
    </source>
</evidence>
<feature type="region of interest" description="Disordered" evidence="1">
    <location>
        <begin position="1180"/>
        <end position="1213"/>
    </location>
</feature>
<dbReference type="Proteomes" id="UP000271241">
    <property type="component" value="Unassembled WGS sequence"/>
</dbReference>
<dbReference type="EMBL" id="KZ992606">
    <property type="protein sequence ID" value="RKP08403.1"/>
    <property type="molecule type" value="Genomic_DNA"/>
</dbReference>
<gene>
    <name evidence="2" type="ORF">THASP1DRAFT_29781</name>
</gene>
<name>A0A4P9XQR9_9FUNG</name>
<accession>A0A4P9XQR9</accession>
<dbReference type="AlphaFoldDB" id="A0A4P9XQR9"/>
<evidence type="ECO:0000313" key="2">
    <source>
        <dbReference type="EMBL" id="RKP08403.1"/>
    </source>
</evidence>
<keyword evidence="3" id="KW-1185">Reference proteome</keyword>
<evidence type="ECO:0000256" key="1">
    <source>
        <dbReference type="SAM" id="MobiDB-lite"/>
    </source>
</evidence>
<sequence>MSAYQRSGVQDGICPRSTLAAAYSVAKGRSGQVWAEDIQRQGVNHRGDTASHIAKRFLVASAHAIYEKMAQRMQPSFYEVVSSRKRVRMYFDAGQSFDAGDLTVGRASALATLLYHLLHEFLARAFGDSLAPKVAVASACSPEKFSLRMVCRGLVLDTAPVSALATCAEFRAFITYRMPMLRAEYRQDPDDVWARSVLSPELIDLNVYNYNQPLRLFGNTDFGSDRPLMPVKAMPSNTLNLFILPIQFTPASWCFRDLVTSPTHLCETMVTAVGAGERPRHVAPSSFLYRLSVTMAYSNMTSGGRKPISAMRREGRFLESAADVDWCNADIAGWTGVRQTTATKLRQSPMLAYANSTLLDDGTLLFNEQRRLVAARDLSNDSIVHCRKCNVRYARARGQHGVPHGVPSAKVFESSCGDRGIFCINGCQIAWLVCAADQQEYVAQSSQDLASSGHAKPSTNNSSNIDFNVQERIIAIDAPAGADRTHAVADYVKANPQLAVMAIALRVASAKQIAKQLGLEYCQLEPDTSGAEHTSKRPSTDAKPGRRIVVCIGSLHLVAQSEFDVVLLDDAASLRYQLVSSVMSNRMARISKHLGEILRGAEKIILSQHRITESCIRFYCESAEVDQEAEVCKHKLGPVSLLQHRATSDHAGMLSVLFGTYVASMDRQSHRSRNPIIVFCTRADHAMLVTNLLQRVAREEFGKTAQEHIHGIWSSVQHLPWNQQFLCASEKYASDVDVLVVTPAVQAGHSFSERFRVSFYFLYIDASARGGAQLVSRLHVMGENTDQAPMEIQSSHAPDHIASLEENTDAVQATSIDSDVTCYMASEFVSAYDKRVDNIGQHYWIWNRAPTGDNARHTFVRLPNTPDTSVYNRKWVVAHVRKWVRTASSVSRARLLDHEADVFDLAHELDLAASRQLRAIMALHYEEAGASLDDFIKYPERKHARAVLVNIFPKIESMSASDVAQTLAPTLQLSAFLDFCLSTRGDMVDLNTYTYFQQRLSYKADASERTGTPLSSASPMFAKLTYRLLLAYGAFSSGYIFHLNSFKPAEGRPPTLERLLALVKEFRPAIKAIIPMRQGFKVWRETRKTANQLAGSCLSCSSISLKFHDRFIKYVGLTRTLALLRCIMPPTHFDSYRLIIDPQLMREAANEFEHLSSPSADDAPEDSTEQDTDVDIYTDADDEPLMLSAGTGSQRLLAKRTREKTDTSSLRQRSLRLRMCD</sequence>
<evidence type="ECO:0000313" key="3">
    <source>
        <dbReference type="Proteomes" id="UP000271241"/>
    </source>
</evidence>
<organism evidence="2 3">
    <name type="scientific">Thamnocephalis sphaerospora</name>
    <dbReference type="NCBI Taxonomy" id="78915"/>
    <lineage>
        <taxon>Eukaryota</taxon>
        <taxon>Fungi</taxon>
        <taxon>Fungi incertae sedis</taxon>
        <taxon>Zoopagomycota</taxon>
        <taxon>Zoopagomycotina</taxon>
        <taxon>Zoopagomycetes</taxon>
        <taxon>Zoopagales</taxon>
        <taxon>Sigmoideomycetaceae</taxon>
        <taxon>Thamnocephalis</taxon>
    </lineage>
</organism>
<dbReference type="OrthoDB" id="2260786at2759"/>
<reference evidence="3" key="1">
    <citation type="journal article" date="2018" name="Nat. Microbiol.">
        <title>Leveraging single-cell genomics to expand the fungal tree of life.</title>
        <authorList>
            <person name="Ahrendt S.R."/>
            <person name="Quandt C.A."/>
            <person name="Ciobanu D."/>
            <person name="Clum A."/>
            <person name="Salamov A."/>
            <person name="Andreopoulos B."/>
            <person name="Cheng J.F."/>
            <person name="Woyke T."/>
            <person name="Pelin A."/>
            <person name="Henrissat B."/>
            <person name="Reynolds N.K."/>
            <person name="Benny G.L."/>
            <person name="Smith M.E."/>
            <person name="James T.Y."/>
            <person name="Grigoriev I.V."/>
        </authorList>
    </citation>
    <scope>NUCLEOTIDE SEQUENCE [LARGE SCALE GENOMIC DNA]</scope>
    <source>
        <strain evidence="3">RSA 1356</strain>
    </source>
</reference>